<feature type="coiled-coil region" evidence="10">
    <location>
        <begin position="429"/>
        <end position="460"/>
    </location>
</feature>
<dbReference type="Pfam" id="PF16717">
    <property type="entry name" value="RAC_head"/>
    <property type="match status" value="1"/>
</dbReference>
<dbReference type="InterPro" id="IPR042569">
    <property type="entry name" value="RAC_head_sf"/>
</dbReference>
<dbReference type="GO" id="GO:0005829">
    <property type="term" value="C:cytosol"/>
    <property type="evidence" value="ECO:0007669"/>
    <property type="project" value="UniProtKB-SubCell"/>
</dbReference>
<evidence type="ECO:0000259" key="13">
    <source>
        <dbReference type="PROSITE" id="PS50090"/>
    </source>
</evidence>
<feature type="region of interest" description="Disordered" evidence="11">
    <location>
        <begin position="567"/>
        <end position="602"/>
    </location>
</feature>
<feature type="domain" description="SANT" evidence="14">
    <location>
        <begin position="593"/>
        <end position="648"/>
    </location>
</feature>
<keyword evidence="6" id="KW-0156">Chromatin regulator</keyword>
<keyword evidence="8" id="KW-0143">Chaperone</keyword>
<keyword evidence="17" id="KW-1185">Reference proteome</keyword>
<dbReference type="InterPro" id="IPR054076">
    <property type="entry name" value="ZUO1-like_ZHD"/>
</dbReference>
<evidence type="ECO:0000256" key="8">
    <source>
        <dbReference type="ARBA" id="ARBA00023186"/>
    </source>
</evidence>
<accession>A0A4C1TK07</accession>
<dbReference type="SMART" id="SM00717">
    <property type="entry name" value="SANT"/>
    <property type="match status" value="2"/>
</dbReference>
<evidence type="ECO:0000256" key="7">
    <source>
        <dbReference type="ARBA" id="ARBA00023159"/>
    </source>
</evidence>
<dbReference type="InterPro" id="IPR032003">
    <property type="entry name" value="RAC_head"/>
</dbReference>
<dbReference type="Gene3D" id="1.10.287.110">
    <property type="entry name" value="DnaJ domain"/>
    <property type="match status" value="1"/>
</dbReference>
<dbReference type="PROSITE" id="PS50090">
    <property type="entry name" value="MYB_LIKE"/>
    <property type="match status" value="1"/>
</dbReference>
<evidence type="ECO:0000256" key="5">
    <source>
        <dbReference type="ARBA" id="ARBA00022737"/>
    </source>
</evidence>
<evidence type="ECO:0000313" key="17">
    <source>
        <dbReference type="Proteomes" id="UP000299102"/>
    </source>
</evidence>
<dbReference type="CDD" id="cd00167">
    <property type="entry name" value="SANT"/>
    <property type="match status" value="1"/>
</dbReference>
<dbReference type="OrthoDB" id="1690618at2759"/>
<feature type="coiled-coil region" evidence="10">
    <location>
        <begin position="331"/>
        <end position="380"/>
    </location>
</feature>
<organism evidence="16 17">
    <name type="scientific">Eumeta variegata</name>
    <name type="common">Bagworm moth</name>
    <name type="synonym">Eumeta japonica</name>
    <dbReference type="NCBI Taxonomy" id="151549"/>
    <lineage>
        <taxon>Eukaryota</taxon>
        <taxon>Metazoa</taxon>
        <taxon>Ecdysozoa</taxon>
        <taxon>Arthropoda</taxon>
        <taxon>Hexapoda</taxon>
        <taxon>Insecta</taxon>
        <taxon>Pterygota</taxon>
        <taxon>Neoptera</taxon>
        <taxon>Endopterygota</taxon>
        <taxon>Lepidoptera</taxon>
        <taxon>Glossata</taxon>
        <taxon>Ditrysia</taxon>
        <taxon>Tineoidea</taxon>
        <taxon>Psychidae</taxon>
        <taxon>Oiketicinae</taxon>
        <taxon>Eumeta</taxon>
    </lineage>
</organism>
<dbReference type="STRING" id="151549.A0A4C1TK07"/>
<feature type="domain" description="HTH myb-type" evidence="15">
    <location>
        <begin position="596"/>
        <end position="648"/>
    </location>
</feature>
<keyword evidence="7" id="KW-0010">Activator</keyword>
<dbReference type="InterPro" id="IPR017884">
    <property type="entry name" value="SANT_dom"/>
</dbReference>
<proteinExistence type="predicted"/>
<dbReference type="Gene3D" id="1.10.10.60">
    <property type="entry name" value="Homeodomain-like"/>
    <property type="match status" value="2"/>
</dbReference>
<protein>
    <recommendedName>
        <fullName evidence="3">DnaJ homolog subfamily C member 2</fullName>
    </recommendedName>
</protein>
<dbReference type="InterPro" id="IPR017930">
    <property type="entry name" value="Myb_dom"/>
</dbReference>
<dbReference type="PROSITE" id="PS50076">
    <property type="entry name" value="DNAJ_2"/>
    <property type="match status" value="1"/>
</dbReference>
<dbReference type="InterPro" id="IPR009057">
    <property type="entry name" value="Homeodomain-like_sf"/>
</dbReference>
<evidence type="ECO:0000256" key="3">
    <source>
        <dbReference type="ARBA" id="ARBA00014469"/>
    </source>
</evidence>
<dbReference type="GO" id="GO:0030544">
    <property type="term" value="F:Hsp70 protein binding"/>
    <property type="evidence" value="ECO:0007669"/>
    <property type="project" value="InterPro"/>
</dbReference>
<dbReference type="AlphaFoldDB" id="A0A4C1TK07"/>
<keyword evidence="10" id="KW-0175">Coiled coil</keyword>
<dbReference type="InterPro" id="IPR001005">
    <property type="entry name" value="SANT/Myb"/>
</dbReference>
<feature type="domain" description="Myb-like" evidence="13">
    <location>
        <begin position="590"/>
        <end position="644"/>
    </location>
</feature>
<evidence type="ECO:0000259" key="15">
    <source>
        <dbReference type="PROSITE" id="PS51294"/>
    </source>
</evidence>
<evidence type="ECO:0000259" key="14">
    <source>
        <dbReference type="PROSITE" id="PS51293"/>
    </source>
</evidence>
<evidence type="ECO:0000313" key="16">
    <source>
        <dbReference type="EMBL" id="GBP13930.1"/>
    </source>
</evidence>
<dbReference type="PROSITE" id="PS51294">
    <property type="entry name" value="HTH_MYB"/>
    <property type="match status" value="1"/>
</dbReference>
<dbReference type="Gene3D" id="1.10.8.840">
    <property type="entry name" value="Ribosome-associated complex head domain"/>
    <property type="match status" value="1"/>
</dbReference>
<dbReference type="SMART" id="SM00271">
    <property type="entry name" value="DnaJ"/>
    <property type="match status" value="1"/>
</dbReference>
<dbReference type="GO" id="GO:0043022">
    <property type="term" value="F:ribosome binding"/>
    <property type="evidence" value="ECO:0007669"/>
    <property type="project" value="InterPro"/>
</dbReference>
<dbReference type="FunFam" id="1.10.10.60:FF:000180">
    <property type="entry name" value="DnaJ (Hsp40) homolog, subfamily C, member 2"/>
    <property type="match status" value="1"/>
</dbReference>
<evidence type="ECO:0000256" key="10">
    <source>
        <dbReference type="SAM" id="Coils"/>
    </source>
</evidence>
<dbReference type="Proteomes" id="UP000299102">
    <property type="component" value="Unassembled WGS sequence"/>
</dbReference>
<keyword evidence="5" id="KW-0677">Repeat</keyword>
<dbReference type="CDD" id="cd06257">
    <property type="entry name" value="DnaJ"/>
    <property type="match status" value="1"/>
</dbReference>
<name>A0A4C1TK07_EUMVA</name>
<dbReference type="SUPFAM" id="SSF46565">
    <property type="entry name" value="Chaperone J-domain"/>
    <property type="match status" value="1"/>
</dbReference>
<dbReference type="Pfam" id="PF21884">
    <property type="entry name" value="ZUO1-like_ZHD"/>
    <property type="match status" value="1"/>
</dbReference>
<dbReference type="PANTHER" id="PTHR43999:SF1">
    <property type="entry name" value="DNAJ HOMOLOG SUBFAMILY C MEMBER 2"/>
    <property type="match status" value="1"/>
</dbReference>
<evidence type="ECO:0000256" key="11">
    <source>
        <dbReference type="SAM" id="MobiDB-lite"/>
    </source>
</evidence>
<dbReference type="GO" id="GO:0006450">
    <property type="term" value="P:regulation of translational fidelity"/>
    <property type="evidence" value="ECO:0007669"/>
    <property type="project" value="InterPro"/>
</dbReference>
<evidence type="ECO:0000256" key="9">
    <source>
        <dbReference type="ARBA" id="ARBA00023242"/>
    </source>
</evidence>
<gene>
    <name evidence="16" type="primary">Dnajc2</name>
    <name evidence="16" type="ORF">EVAR_10495_1</name>
</gene>
<comment type="subcellular location">
    <subcellularLocation>
        <location evidence="2">Cytoplasm</location>
        <location evidence="2">Cytosol</location>
    </subcellularLocation>
    <subcellularLocation>
        <location evidence="1">Nucleus</location>
    </subcellularLocation>
</comment>
<dbReference type="InterPro" id="IPR001623">
    <property type="entry name" value="DnaJ_domain"/>
</dbReference>
<dbReference type="GO" id="GO:0006325">
    <property type="term" value="P:chromatin organization"/>
    <property type="evidence" value="ECO:0007669"/>
    <property type="project" value="UniProtKB-KW"/>
</dbReference>
<dbReference type="PROSITE" id="PS51293">
    <property type="entry name" value="SANT"/>
    <property type="match status" value="1"/>
</dbReference>
<dbReference type="SUPFAM" id="SSF46689">
    <property type="entry name" value="Homeodomain-like"/>
    <property type="match status" value="2"/>
</dbReference>
<dbReference type="Pfam" id="PF23082">
    <property type="entry name" value="Myb_DNA-binding_2"/>
    <property type="match status" value="2"/>
</dbReference>
<evidence type="ECO:0000256" key="4">
    <source>
        <dbReference type="ARBA" id="ARBA00022490"/>
    </source>
</evidence>
<dbReference type="PANTHER" id="PTHR43999">
    <property type="entry name" value="DNAJ HOMOLOG SUBFAMILY C MEMBER 2"/>
    <property type="match status" value="1"/>
</dbReference>
<evidence type="ECO:0000256" key="6">
    <source>
        <dbReference type="ARBA" id="ARBA00022853"/>
    </source>
</evidence>
<feature type="region of interest" description="Disordered" evidence="11">
    <location>
        <begin position="1"/>
        <end position="24"/>
    </location>
</feature>
<dbReference type="EMBL" id="BGZK01000060">
    <property type="protein sequence ID" value="GBP13930.1"/>
    <property type="molecule type" value="Genomic_DNA"/>
</dbReference>
<keyword evidence="4" id="KW-0963">Cytoplasm</keyword>
<dbReference type="GO" id="GO:0051083">
    <property type="term" value="P:'de novo' cotranslational protein folding"/>
    <property type="evidence" value="ECO:0007669"/>
    <property type="project" value="InterPro"/>
</dbReference>
<dbReference type="InterPro" id="IPR036869">
    <property type="entry name" value="J_dom_sf"/>
</dbReference>
<reference evidence="16 17" key="1">
    <citation type="journal article" date="2019" name="Commun. Biol.">
        <title>The bagworm genome reveals a unique fibroin gene that provides high tensile strength.</title>
        <authorList>
            <person name="Kono N."/>
            <person name="Nakamura H."/>
            <person name="Ohtoshi R."/>
            <person name="Tomita M."/>
            <person name="Numata K."/>
            <person name="Arakawa K."/>
        </authorList>
    </citation>
    <scope>NUCLEOTIDE SEQUENCE [LARGE SCALE GENOMIC DNA]</scope>
</reference>
<keyword evidence="9" id="KW-0539">Nucleus</keyword>
<comment type="caution">
    <text evidence="16">The sequence shown here is derived from an EMBL/GenBank/DDBJ whole genome shotgun (WGS) entry which is preliminary data.</text>
</comment>
<dbReference type="PRINTS" id="PR00625">
    <property type="entry name" value="JDOMAIN"/>
</dbReference>
<evidence type="ECO:0000256" key="1">
    <source>
        <dbReference type="ARBA" id="ARBA00004123"/>
    </source>
</evidence>
<dbReference type="InterPro" id="IPR044634">
    <property type="entry name" value="Zuotin/DnaJC2"/>
</dbReference>
<sequence>MTQLSGVSSRDAERSPSPKGRYWSHASQQLRIYARKTREITKIASIEVKTTGAHPRRRNQQTTGKVECVGSAFLRYYNVKCHGEDALLQISKKDEKSEEIIFDDDVQYLRSLDPKEWKQQDHYAVLGMKNLRYKATDDDIKRAYRQKVLKHHPDKRKAQGEDVRSDDDYFTCITKAYEILGTPVKRRSYDSVDPEFDDGLPTPAEIKKDGFYKAFTRYFDQNARWSDKKNVPLLGNDDSPREQVERFYAFWYEFESWREFSYLDEEEKERGVDREERRWIEKQNKVARAKRKKEEMARIRSLVDLAYNNDPRIQRFKQEDKDRKLAAKRAKQAKKAEEERLIREAALAKQKAEEAERARLEAARAEREQIKRNLRKERKTIRDICKANNFYAINDSETVSHMAAVEKICEVLKFVELQTFVEELKSTGREAFLKTMMETEEKLEAERRALFETKKAEEQKARKEATLKAPIDWTPEMTQLLIKAVNVFPAGTNQRWDVVANFLNQHGSFIDSRRFNAKDVLAKAKDLQSSDFSKSSLKKAANEEAFGQFEKERKKVATSLVDDDNISKSDNGQLVNGSIKPKMNGDAGKSDQKEDRPWTKTEQELLEQAIKTFPVNTPERWEKIAECIPNRSKKDCMKRYKELVELVRAKKQAANLSK</sequence>
<dbReference type="Pfam" id="PF00226">
    <property type="entry name" value="DnaJ"/>
    <property type="match status" value="1"/>
</dbReference>
<evidence type="ECO:0000259" key="12">
    <source>
        <dbReference type="PROSITE" id="PS50076"/>
    </source>
</evidence>
<feature type="compositionally biased region" description="Basic and acidic residues" evidence="11">
    <location>
        <begin position="588"/>
        <end position="602"/>
    </location>
</feature>
<evidence type="ECO:0000256" key="2">
    <source>
        <dbReference type="ARBA" id="ARBA00004514"/>
    </source>
</evidence>
<dbReference type="GO" id="GO:0005634">
    <property type="term" value="C:nucleus"/>
    <property type="evidence" value="ECO:0007669"/>
    <property type="project" value="UniProtKB-SubCell"/>
</dbReference>
<feature type="domain" description="J" evidence="12">
    <location>
        <begin position="121"/>
        <end position="193"/>
    </location>
</feature>